<organism evidence="3 4">
    <name type="scientific">Schizophyllum amplum</name>
    <dbReference type="NCBI Taxonomy" id="97359"/>
    <lineage>
        <taxon>Eukaryota</taxon>
        <taxon>Fungi</taxon>
        <taxon>Dikarya</taxon>
        <taxon>Basidiomycota</taxon>
        <taxon>Agaricomycotina</taxon>
        <taxon>Agaricomycetes</taxon>
        <taxon>Agaricomycetidae</taxon>
        <taxon>Agaricales</taxon>
        <taxon>Schizophyllaceae</taxon>
        <taxon>Schizophyllum</taxon>
    </lineage>
</organism>
<comment type="similarity">
    <text evidence="1">Belongs to the peptidase M20A family.</text>
</comment>
<accession>A0A550CL69</accession>
<dbReference type="GO" id="GO:0016805">
    <property type="term" value="F:dipeptidase activity"/>
    <property type="evidence" value="ECO:0007669"/>
    <property type="project" value="TreeGrafter"/>
</dbReference>
<dbReference type="InterPro" id="IPR017439">
    <property type="entry name" value="Amidohydrolase"/>
</dbReference>
<dbReference type="InterPro" id="IPR036264">
    <property type="entry name" value="Bact_exopeptidase_dim_dom"/>
</dbReference>
<feature type="domain" description="Peptidase M20 dimerisation" evidence="2">
    <location>
        <begin position="257"/>
        <end position="349"/>
    </location>
</feature>
<dbReference type="CDD" id="cd05672">
    <property type="entry name" value="M20_ACY1L2-like"/>
    <property type="match status" value="1"/>
</dbReference>
<dbReference type="NCBIfam" id="TIGR01891">
    <property type="entry name" value="amidohydrolases"/>
    <property type="match status" value="1"/>
</dbReference>
<dbReference type="InterPro" id="IPR052030">
    <property type="entry name" value="Peptidase_M20/M20A_hydrolases"/>
</dbReference>
<dbReference type="Gene3D" id="3.30.70.360">
    <property type="match status" value="1"/>
</dbReference>
<dbReference type="Gene3D" id="3.40.630.10">
    <property type="entry name" value="Zn peptidases"/>
    <property type="match status" value="1"/>
</dbReference>
<evidence type="ECO:0000313" key="3">
    <source>
        <dbReference type="EMBL" id="TRM65561.1"/>
    </source>
</evidence>
<proteinExistence type="inferred from homology"/>
<comment type="caution">
    <text evidence="3">The sequence shown here is derived from an EMBL/GenBank/DDBJ whole genome shotgun (WGS) entry which is preliminary data.</text>
</comment>
<dbReference type="FunFam" id="3.30.70.360:FF:000004">
    <property type="entry name" value="Peptidase M20 domain-containing protein 2"/>
    <property type="match status" value="1"/>
</dbReference>
<dbReference type="SUPFAM" id="SSF53187">
    <property type="entry name" value="Zn-dependent exopeptidases"/>
    <property type="match status" value="1"/>
</dbReference>
<dbReference type="InterPro" id="IPR011650">
    <property type="entry name" value="Peptidase_M20_dimer"/>
</dbReference>
<dbReference type="Pfam" id="PF01546">
    <property type="entry name" value="Peptidase_M20"/>
    <property type="match status" value="1"/>
</dbReference>
<dbReference type="OrthoDB" id="6119954at2759"/>
<dbReference type="EMBL" id="VDMD01000005">
    <property type="protein sequence ID" value="TRM65561.1"/>
    <property type="molecule type" value="Genomic_DNA"/>
</dbReference>
<name>A0A550CL69_9AGAR</name>
<dbReference type="PANTHER" id="PTHR30575">
    <property type="entry name" value="PEPTIDASE M20"/>
    <property type="match status" value="1"/>
</dbReference>
<dbReference type="Proteomes" id="UP000320762">
    <property type="component" value="Unassembled WGS sequence"/>
</dbReference>
<reference evidence="3 4" key="1">
    <citation type="journal article" date="2019" name="New Phytol.">
        <title>Comparative genomics reveals unique wood-decay strategies and fruiting body development in the Schizophyllaceae.</title>
        <authorList>
            <person name="Almasi E."/>
            <person name="Sahu N."/>
            <person name="Krizsan K."/>
            <person name="Balint B."/>
            <person name="Kovacs G.M."/>
            <person name="Kiss B."/>
            <person name="Cseklye J."/>
            <person name="Drula E."/>
            <person name="Henrissat B."/>
            <person name="Nagy I."/>
            <person name="Chovatia M."/>
            <person name="Adam C."/>
            <person name="LaButti K."/>
            <person name="Lipzen A."/>
            <person name="Riley R."/>
            <person name="Grigoriev I.V."/>
            <person name="Nagy L.G."/>
        </authorList>
    </citation>
    <scope>NUCLEOTIDE SEQUENCE [LARGE SCALE GENOMIC DNA]</scope>
    <source>
        <strain evidence="3 4">NL-1724</strain>
    </source>
</reference>
<evidence type="ECO:0000313" key="4">
    <source>
        <dbReference type="Proteomes" id="UP000320762"/>
    </source>
</evidence>
<sequence>MDQDTDPKTGCFRALLPTFRRNKRTSRPVAPPAYIPDDVLQSQACPLDGPADFAYALESSWWRDDKPPPYHNAPARSPAFVHTVNDTLASLDGELRGISLQIHSHPELAWKEHYAHDVLTAFMAKHGFQVTKHYLGLDTAWRAEFFHSNEENAHHTTGRVLGINAEMDALPLGHACGHNLIAMSGVGVAVAVKAALEAHRVAGKIVILGTPAEEGGGGKVLLLERGGYEEMDTCIMSHPMPGPPHIANLGSTTARYGFQVDFEGHSAHAAASPWEGTNALDAAFMAYSGVSVLRQQMKPTYRVHGIVVGRDEWTPNVIPDHATMRWYVRAPTKDEAAALSEKVKNCFRGAALSTGCKLTINEDIPYYDLQNDETLSDVFTDIAQKYYGIPVGRTSTSASTDFGNVSQTLPCIHPSYSIPTEQGNHTPEFAKAAATPAAHKAAMQITKALAVFGVKFLQDDVLAAKVRHNFLRGQESGVAA</sequence>
<protein>
    <recommendedName>
        <fullName evidence="2">Peptidase M20 dimerisation domain-containing protein</fullName>
    </recommendedName>
</protein>
<evidence type="ECO:0000256" key="1">
    <source>
        <dbReference type="ARBA" id="ARBA00006247"/>
    </source>
</evidence>
<evidence type="ECO:0000259" key="2">
    <source>
        <dbReference type="Pfam" id="PF07687"/>
    </source>
</evidence>
<dbReference type="Pfam" id="PF07687">
    <property type="entry name" value="M20_dimer"/>
    <property type="match status" value="1"/>
</dbReference>
<dbReference type="SUPFAM" id="SSF55031">
    <property type="entry name" value="Bacterial exopeptidase dimerisation domain"/>
    <property type="match status" value="1"/>
</dbReference>
<gene>
    <name evidence="3" type="ORF">BD626DRAFT_220597</name>
</gene>
<keyword evidence="4" id="KW-1185">Reference proteome</keyword>
<dbReference type="InterPro" id="IPR002933">
    <property type="entry name" value="Peptidase_M20"/>
</dbReference>
<dbReference type="AlphaFoldDB" id="A0A550CL69"/>
<dbReference type="PANTHER" id="PTHR30575:SF0">
    <property type="entry name" value="XAA-ARG DIPEPTIDASE"/>
    <property type="match status" value="1"/>
</dbReference>